<name>A0A4R7CYK9_9SPHI</name>
<dbReference type="EMBL" id="SNZV01000005">
    <property type="protein sequence ID" value="TDS13027.1"/>
    <property type="molecule type" value="Genomic_DNA"/>
</dbReference>
<proteinExistence type="predicted"/>
<evidence type="ECO:0008006" key="4">
    <source>
        <dbReference type="Google" id="ProtNLM"/>
    </source>
</evidence>
<keyword evidence="1" id="KW-1133">Transmembrane helix</keyword>
<keyword evidence="1" id="KW-0472">Membrane</keyword>
<dbReference type="RefSeq" id="WP_133640535.1">
    <property type="nucleotide sequence ID" value="NZ_SNZV01000005.1"/>
</dbReference>
<evidence type="ECO:0000256" key="1">
    <source>
        <dbReference type="SAM" id="Phobius"/>
    </source>
</evidence>
<feature type="transmembrane region" description="Helical" evidence="1">
    <location>
        <begin position="24"/>
        <end position="43"/>
    </location>
</feature>
<comment type="caution">
    <text evidence="2">The sequence shown here is derived from an EMBL/GenBank/DDBJ whole genome shotgun (WGS) entry which is preliminary data.</text>
</comment>
<organism evidence="2 3">
    <name type="scientific">Sphingobacterium paludis</name>
    <dbReference type="NCBI Taxonomy" id="1476465"/>
    <lineage>
        <taxon>Bacteria</taxon>
        <taxon>Pseudomonadati</taxon>
        <taxon>Bacteroidota</taxon>
        <taxon>Sphingobacteriia</taxon>
        <taxon>Sphingobacteriales</taxon>
        <taxon>Sphingobacteriaceae</taxon>
        <taxon>Sphingobacterium</taxon>
    </lineage>
</organism>
<protein>
    <recommendedName>
        <fullName evidence="4">DUF3098 family protein</fullName>
    </recommendedName>
</protein>
<feature type="transmembrane region" description="Helical" evidence="1">
    <location>
        <begin position="55"/>
        <end position="75"/>
    </location>
</feature>
<dbReference type="Proteomes" id="UP000294752">
    <property type="component" value="Unassembled WGS sequence"/>
</dbReference>
<dbReference type="Pfam" id="PF11297">
    <property type="entry name" value="DUF3098"/>
    <property type="match status" value="1"/>
</dbReference>
<reference evidence="2 3" key="1">
    <citation type="submission" date="2019-03" db="EMBL/GenBank/DDBJ databases">
        <title>Genomic Encyclopedia of Type Strains, Phase III (KMG-III): the genomes of soil and plant-associated and newly described type strains.</title>
        <authorList>
            <person name="Whitman W."/>
        </authorList>
    </citation>
    <scope>NUCLEOTIDE SEQUENCE [LARGE SCALE GENOMIC DNA]</scope>
    <source>
        <strain evidence="2 3">CGMCC 1.12801</strain>
    </source>
</reference>
<dbReference type="InterPro" id="IPR021448">
    <property type="entry name" value="DUF3098"/>
</dbReference>
<dbReference type="OrthoDB" id="963379at2"/>
<dbReference type="AlphaFoldDB" id="A0A4R7CYK9"/>
<keyword evidence="1" id="KW-0812">Transmembrane</keyword>
<accession>A0A4R7CYK9</accession>
<gene>
    <name evidence="2" type="ORF">B0I21_105159</name>
</gene>
<evidence type="ECO:0000313" key="2">
    <source>
        <dbReference type="EMBL" id="TDS13027.1"/>
    </source>
</evidence>
<sequence>MSEKKIKTSASTSNARASFPFEKINYQLLIASIVVVVIGFLLMMGTEDIYSFTKITLAPLVVVLGFALGFVSILYKPKSKNTDN</sequence>
<evidence type="ECO:0000313" key="3">
    <source>
        <dbReference type="Proteomes" id="UP000294752"/>
    </source>
</evidence>
<keyword evidence="3" id="KW-1185">Reference proteome</keyword>